<gene>
    <name evidence="2" type="ORF">QE152_g37202</name>
</gene>
<name>A0AAW1IB97_POPJA</name>
<proteinExistence type="predicted"/>
<sequence length="246" mass="28349">MSKWERKIPLTENEWFATFYASDDEFDDIDEICSVGDEDYVEEMPTNISDDESHLSSTDEGVNSSIETTEQETAVQLSVSKTNRDLLSKDNFQEILHLGIEPNHLSSSVCLETIEPDLRKNFQILKAAEIRKKVELTPKARKNYNVATRIRRIARAIDIRKGKEVVKERFQRAEKFATSTDFPKANLNKITFDFVCSPLTQQKRKSKGRRFSLDEKIFATSIMKRNAKGYKNVCFTNSQDNKSIFV</sequence>
<evidence type="ECO:0000256" key="1">
    <source>
        <dbReference type="SAM" id="MobiDB-lite"/>
    </source>
</evidence>
<dbReference type="Proteomes" id="UP001458880">
    <property type="component" value="Unassembled WGS sequence"/>
</dbReference>
<evidence type="ECO:0000313" key="2">
    <source>
        <dbReference type="EMBL" id="KAK9686419.1"/>
    </source>
</evidence>
<dbReference type="EMBL" id="JASPKY010000707">
    <property type="protein sequence ID" value="KAK9686419.1"/>
    <property type="molecule type" value="Genomic_DNA"/>
</dbReference>
<dbReference type="AlphaFoldDB" id="A0AAW1IB97"/>
<feature type="compositionally biased region" description="Polar residues" evidence="1">
    <location>
        <begin position="55"/>
        <end position="67"/>
    </location>
</feature>
<organism evidence="2 3">
    <name type="scientific">Popillia japonica</name>
    <name type="common">Japanese beetle</name>
    <dbReference type="NCBI Taxonomy" id="7064"/>
    <lineage>
        <taxon>Eukaryota</taxon>
        <taxon>Metazoa</taxon>
        <taxon>Ecdysozoa</taxon>
        <taxon>Arthropoda</taxon>
        <taxon>Hexapoda</taxon>
        <taxon>Insecta</taxon>
        <taxon>Pterygota</taxon>
        <taxon>Neoptera</taxon>
        <taxon>Endopterygota</taxon>
        <taxon>Coleoptera</taxon>
        <taxon>Polyphaga</taxon>
        <taxon>Scarabaeiformia</taxon>
        <taxon>Scarabaeidae</taxon>
        <taxon>Rutelinae</taxon>
        <taxon>Popillia</taxon>
    </lineage>
</organism>
<evidence type="ECO:0000313" key="3">
    <source>
        <dbReference type="Proteomes" id="UP001458880"/>
    </source>
</evidence>
<reference evidence="2 3" key="1">
    <citation type="journal article" date="2024" name="BMC Genomics">
        <title>De novo assembly and annotation of Popillia japonica's genome with initial clues to its potential as an invasive pest.</title>
        <authorList>
            <person name="Cucini C."/>
            <person name="Boschi S."/>
            <person name="Funari R."/>
            <person name="Cardaioli E."/>
            <person name="Iannotti N."/>
            <person name="Marturano G."/>
            <person name="Paoli F."/>
            <person name="Bruttini M."/>
            <person name="Carapelli A."/>
            <person name="Frati F."/>
            <person name="Nardi F."/>
        </authorList>
    </citation>
    <scope>NUCLEOTIDE SEQUENCE [LARGE SCALE GENOMIC DNA]</scope>
    <source>
        <strain evidence="2">DMR45628</strain>
    </source>
</reference>
<comment type="caution">
    <text evidence="2">The sequence shown here is derived from an EMBL/GenBank/DDBJ whole genome shotgun (WGS) entry which is preliminary data.</text>
</comment>
<accession>A0AAW1IB97</accession>
<protein>
    <submittedName>
        <fullName evidence="2">Uncharacterized protein</fullName>
    </submittedName>
</protein>
<feature type="region of interest" description="Disordered" evidence="1">
    <location>
        <begin position="48"/>
        <end position="67"/>
    </location>
</feature>
<keyword evidence="3" id="KW-1185">Reference proteome</keyword>